<evidence type="ECO:0000313" key="3">
    <source>
        <dbReference type="EMBL" id="MCH1625226.1"/>
    </source>
</evidence>
<comment type="caution">
    <text evidence="3">The sequence shown here is derived from an EMBL/GenBank/DDBJ whole genome shotgun (WGS) entry which is preliminary data.</text>
</comment>
<name>A0AAW5E751_9BACI</name>
<evidence type="ECO:0000256" key="1">
    <source>
        <dbReference type="SAM" id="SignalP"/>
    </source>
</evidence>
<feature type="domain" description="YtkA-like" evidence="2">
    <location>
        <begin position="37"/>
        <end position="118"/>
    </location>
</feature>
<dbReference type="InterPro" id="IPR032693">
    <property type="entry name" value="YtkA-like_dom"/>
</dbReference>
<organism evidence="3 4">
    <name type="scientific">Fredinandcohnia quinoae</name>
    <dbReference type="NCBI Taxonomy" id="2918902"/>
    <lineage>
        <taxon>Bacteria</taxon>
        <taxon>Bacillati</taxon>
        <taxon>Bacillota</taxon>
        <taxon>Bacilli</taxon>
        <taxon>Bacillales</taxon>
        <taxon>Bacillaceae</taxon>
        <taxon>Fredinandcohnia</taxon>
    </lineage>
</organism>
<keyword evidence="4" id="KW-1185">Reference proteome</keyword>
<dbReference type="PROSITE" id="PS51257">
    <property type="entry name" value="PROKAR_LIPOPROTEIN"/>
    <property type="match status" value="1"/>
</dbReference>
<reference evidence="3" key="1">
    <citation type="submission" date="2022-02" db="EMBL/GenBank/DDBJ databases">
        <title>Fredinandcohnia quinoae sp. nov. isolated from Chenopodium quinoa seeds.</title>
        <authorList>
            <person name="Saati-Santamaria Z."/>
            <person name="Flores-Felix J.D."/>
            <person name="Igual J.M."/>
            <person name="Velazquez E."/>
            <person name="Garcia-Fraile P."/>
            <person name="Martinez-Molina E."/>
        </authorList>
    </citation>
    <scope>NUCLEOTIDE SEQUENCE</scope>
    <source>
        <strain evidence="3">SECRCQ15</strain>
    </source>
</reference>
<dbReference type="EMBL" id="JAKTTI010000009">
    <property type="protein sequence ID" value="MCH1625226.1"/>
    <property type="molecule type" value="Genomic_DNA"/>
</dbReference>
<accession>A0AAW5E751</accession>
<evidence type="ECO:0000259" key="2">
    <source>
        <dbReference type="Pfam" id="PF13115"/>
    </source>
</evidence>
<dbReference type="AlphaFoldDB" id="A0AAW5E751"/>
<sequence>MRKRLTLILFVMVLAVLSACNKDEDEKVDVSDKSEVPQILDVQLKVPESVDVNGKVEMKAIVTQGSEDVADADEVKFEVWENGKKEESSLIEAKNNKDGTYVAETTFDHDGEFTIQVHVTARGMHTMPQANVKVGTGASHEEEEHHHEHTEGFSMHFMNPSDAKVGNDTTLMVHLSNGEDPLEKANVRYEIWTDKNPDKHEWIDAEETNAGEYTGSYKFPDAGTFTVKVHVENDEGLHEHEEHQVEVGK</sequence>
<dbReference type="Pfam" id="PF13115">
    <property type="entry name" value="YtkA"/>
    <property type="match status" value="2"/>
</dbReference>
<evidence type="ECO:0000313" key="4">
    <source>
        <dbReference type="Proteomes" id="UP001431131"/>
    </source>
</evidence>
<proteinExistence type="predicted"/>
<protein>
    <submittedName>
        <fullName evidence="3">FixH family protein</fullName>
    </submittedName>
</protein>
<keyword evidence="1" id="KW-0732">Signal</keyword>
<feature type="chain" id="PRO_5043565890" evidence="1">
    <location>
        <begin position="22"/>
        <end position="249"/>
    </location>
</feature>
<gene>
    <name evidence="3" type="ORF">MJG50_07790</name>
</gene>
<dbReference type="Proteomes" id="UP001431131">
    <property type="component" value="Unassembled WGS sequence"/>
</dbReference>
<feature type="domain" description="YtkA-like" evidence="2">
    <location>
        <begin position="151"/>
        <end position="230"/>
    </location>
</feature>
<dbReference type="RefSeq" id="WP_240254334.1">
    <property type="nucleotide sequence ID" value="NZ_JAKTTI010000009.1"/>
</dbReference>
<feature type="signal peptide" evidence="1">
    <location>
        <begin position="1"/>
        <end position="21"/>
    </location>
</feature>